<dbReference type="SMART" id="SM00493">
    <property type="entry name" value="TOPRIM"/>
    <property type="match status" value="1"/>
</dbReference>
<dbReference type="HAMAP" id="MF_00974">
    <property type="entry name" value="DNA_primase_DnaG"/>
    <property type="match status" value="1"/>
</dbReference>
<dbReference type="InterPro" id="IPR036977">
    <property type="entry name" value="DNA_primase_Znf_CHC2"/>
</dbReference>
<dbReference type="GO" id="GO:0003899">
    <property type="term" value="F:DNA-directed RNA polymerase activity"/>
    <property type="evidence" value="ECO:0007669"/>
    <property type="project" value="UniProtKB-UniRule"/>
</dbReference>
<dbReference type="Gene3D" id="3.40.1360.10">
    <property type="match status" value="1"/>
</dbReference>
<keyword evidence="8 12" id="KW-0862">Zinc</keyword>
<dbReference type="EC" id="2.7.7.101" evidence="12"/>
<dbReference type="Pfam" id="PF13155">
    <property type="entry name" value="Toprim_2"/>
    <property type="match status" value="1"/>
</dbReference>
<evidence type="ECO:0000256" key="3">
    <source>
        <dbReference type="ARBA" id="ARBA00022679"/>
    </source>
</evidence>
<evidence type="ECO:0000256" key="8">
    <source>
        <dbReference type="ARBA" id="ARBA00022833"/>
    </source>
</evidence>
<keyword evidence="7 12" id="KW-0863">Zinc-finger</keyword>
<comment type="cofactor">
    <cofactor evidence="12 13 14">
        <name>Zn(2+)</name>
        <dbReference type="ChEBI" id="CHEBI:29105"/>
    </cofactor>
    <text evidence="12 13 14">Binds 1 zinc ion per monomer.</text>
</comment>
<keyword evidence="4 12" id="KW-0548">Nucleotidyltransferase</keyword>
<dbReference type="InterPro" id="IPR037068">
    <property type="entry name" value="DNA_primase_core_N_sf"/>
</dbReference>
<evidence type="ECO:0000256" key="10">
    <source>
        <dbReference type="ARBA" id="ARBA00023125"/>
    </source>
</evidence>
<evidence type="ECO:0000256" key="6">
    <source>
        <dbReference type="ARBA" id="ARBA00022723"/>
    </source>
</evidence>
<comment type="similarity">
    <text evidence="12 13">Belongs to the DnaG primase family.</text>
</comment>
<dbReference type="EMBL" id="LBOW01000013">
    <property type="protein sequence ID" value="KKP43998.1"/>
    <property type="molecule type" value="Genomic_DNA"/>
</dbReference>
<keyword evidence="3 12" id="KW-0808">Transferase</keyword>
<dbReference type="GO" id="GO:0005737">
    <property type="term" value="C:cytoplasm"/>
    <property type="evidence" value="ECO:0007669"/>
    <property type="project" value="TreeGrafter"/>
</dbReference>
<keyword evidence="6 12" id="KW-0479">Metal-binding</keyword>
<feature type="domain" description="Toprim" evidence="15">
    <location>
        <begin position="252"/>
        <end position="331"/>
    </location>
</feature>
<keyword evidence="2 12" id="KW-0639">Primosome</keyword>
<keyword evidence="1 12" id="KW-0240">DNA-directed RNA polymerase</keyword>
<comment type="domain">
    <text evidence="12">Contains an N-terminal zinc-binding domain, a central core domain that contains the primase activity, and a C-terminal DnaB-binding domain.</text>
</comment>
<evidence type="ECO:0000259" key="15">
    <source>
        <dbReference type="PROSITE" id="PS50880"/>
    </source>
</evidence>
<evidence type="ECO:0000256" key="13">
    <source>
        <dbReference type="PIRNR" id="PIRNR002811"/>
    </source>
</evidence>
<feature type="zinc finger region" description="CHC2-type" evidence="12 14">
    <location>
        <begin position="36"/>
        <end position="60"/>
    </location>
</feature>
<dbReference type="InterPro" id="IPR030846">
    <property type="entry name" value="DnaG_bac"/>
</dbReference>
<dbReference type="Pfam" id="PF08275">
    <property type="entry name" value="DNAG_N"/>
    <property type="match status" value="1"/>
</dbReference>
<dbReference type="SUPFAM" id="SSF57783">
    <property type="entry name" value="Zinc beta-ribbon"/>
    <property type="match status" value="1"/>
</dbReference>
<keyword evidence="5 12" id="KW-0235">DNA replication</keyword>
<dbReference type="InterPro" id="IPR019475">
    <property type="entry name" value="DNA_primase_DnaB-bd"/>
</dbReference>
<keyword evidence="9" id="KW-0460">Magnesium</keyword>
<proteinExistence type="inferred from homology"/>
<dbReference type="PANTHER" id="PTHR30313:SF2">
    <property type="entry name" value="DNA PRIMASE"/>
    <property type="match status" value="1"/>
</dbReference>
<dbReference type="SMART" id="SM00400">
    <property type="entry name" value="ZnF_CHCC"/>
    <property type="match status" value="1"/>
</dbReference>
<evidence type="ECO:0000313" key="16">
    <source>
        <dbReference type="EMBL" id="KKP43998.1"/>
    </source>
</evidence>
<evidence type="ECO:0000256" key="7">
    <source>
        <dbReference type="ARBA" id="ARBA00022771"/>
    </source>
</evidence>
<dbReference type="Pfam" id="PF10410">
    <property type="entry name" value="DnaB_bind"/>
    <property type="match status" value="1"/>
</dbReference>
<dbReference type="InterPro" id="IPR034151">
    <property type="entry name" value="TOPRIM_DnaG_bac"/>
</dbReference>
<dbReference type="PROSITE" id="PS50880">
    <property type="entry name" value="TOPRIM"/>
    <property type="match status" value="1"/>
</dbReference>
<dbReference type="Pfam" id="PF01807">
    <property type="entry name" value="Zn_ribbon_DnaG"/>
    <property type="match status" value="1"/>
</dbReference>
<comment type="catalytic activity">
    <reaction evidence="12">
        <text>ssDNA + n NTP = ssDNA/pppN(pN)n-1 hybrid + (n-1) diphosphate.</text>
        <dbReference type="EC" id="2.7.7.101"/>
    </reaction>
</comment>
<dbReference type="Proteomes" id="UP000034778">
    <property type="component" value="Unassembled WGS sequence"/>
</dbReference>
<dbReference type="InterPro" id="IPR013264">
    <property type="entry name" value="DNAG_N"/>
</dbReference>
<evidence type="ECO:0000256" key="9">
    <source>
        <dbReference type="ARBA" id="ARBA00022842"/>
    </source>
</evidence>
<dbReference type="InterPro" id="IPR006295">
    <property type="entry name" value="DNA_primase_DnaG"/>
</dbReference>
<dbReference type="PANTHER" id="PTHR30313">
    <property type="entry name" value="DNA PRIMASE"/>
    <property type="match status" value="1"/>
</dbReference>
<evidence type="ECO:0000256" key="12">
    <source>
        <dbReference type="HAMAP-Rule" id="MF_00974"/>
    </source>
</evidence>
<dbReference type="InterPro" id="IPR006171">
    <property type="entry name" value="TOPRIM_dom"/>
</dbReference>
<dbReference type="FunFam" id="3.90.580.10:FF:000001">
    <property type="entry name" value="DNA primase"/>
    <property type="match status" value="1"/>
</dbReference>
<dbReference type="SUPFAM" id="SSF56731">
    <property type="entry name" value="DNA primase core"/>
    <property type="match status" value="1"/>
</dbReference>
<dbReference type="STRING" id="1618566.UR35_C0013G0023"/>
<comment type="function">
    <text evidence="12 13">RNA polymerase that catalyzes the synthesis of short RNA molecules used as primers for DNA polymerase during DNA replication.</text>
</comment>
<protein>
    <recommendedName>
        <fullName evidence="12 13">DNA primase</fullName>
        <ecNumber evidence="12">2.7.7.101</ecNumber>
    </recommendedName>
</protein>
<dbReference type="GO" id="GO:0006269">
    <property type="term" value="P:DNA replication, synthesis of primer"/>
    <property type="evidence" value="ECO:0007669"/>
    <property type="project" value="UniProtKB-UniRule"/>
</dbReference>
<dbReference type="CDD" id="cd03364">
    <property type="entry name" value="TOPRIM_DnaG_primases"/>
    <property type="match status" value="1"/>
</dbReference>
<gene>
    <name evidence="12" type="primary">dnaG</name>
    <name evidence="16" type="ORF">UR35_C0013G0023</name>
</gene>
<dbReference type="PIRSF" id="PIRSF002811">
    <property type="entry name" value="DnaG"/>
    <property type="match status" value="1"/>
</dbReference>
<dbReference type="GO" id="GO:1990077">
    <property type="term" value="C:primosome complex"/>
    <property type="evidence" value="ECO:0007669"/>
    <property type="project" value="UniProtKB-KW"/>
</dbReference>
<accession>A0A0F9ZIH0</accession>
<evidence type="ECO:0000256" key="4">
    <source>
        <dbReference type="ARBA" id="ARBA00022695"/>
    </source>
</evidence>
<evidence type="ECO:0000256" key="11">
    <source>
        <dbReference type="ARBA" id="ARBA00023163"/>
    </source>
</evidence>
<dbReference type="GO" id="GO:0003677">
    <property type="term" value="F:DNA binding"/>
    <property type="evidence" value="ECO:0007669"/>
    <property type="project" value="UniProtKB-KW"/>
</dbReference>
<evidence type="ECO:0000256" key="14">
    <source>
        <dbReference type="PIRSR" id="PIRSR002811-1"/>
    </source>
</evidence>
<dbReference type="Gene3D" id="3.90.980.10">
    <property type="entry name" value="DNA primase, catalytic core, N-terminal domain"/>
    <property type="match status" value="1"/>
</dbReference>
<evidence type="ECO:0000256" key="5">
    <source>
        <dbReference type="ARBA" id="ARBA00022705"/>
    </source>
</evidence>
<evidence type="ECO:0000313" key="17">
    <source>
        <dbReference type="Proteomes" id="UP000034778"/>
    </source>
</evidence>
<keyword evidence="11 12" id="KW-0804">Transcription</keyword>
<dbReference type="NCBIfam" id="TIGR01391">
    <property type="entry name" value="dnaG"/>
    <property type="match status" value="1"/>
</dbReference>
<comment type="subunit">
    <text evidence="12">Monomer. Interacts with DnaB.</text>
</comment>
<evidence type="ECO:0000256" key="2">
    <source>
        <dbReference type="ARBA" id="ARBA00022515"/>
    </source>
</evidence>
<organism evidence="16 17">
    <name type="scientific">Candidatus Woesebacteria bacterium GW2011_GWB1_33_22</name>
    <dbReference type="NCBI Taxonomy" id="1618566"/>
    <lineage>
        <taxon>Bacteria</taxon>
        <taxon>Candidatus Woeseibacteriota</taxon>
    </lineage>
</organism>
<evidence type="ECO:0000256" key="1">
    <source>
        <dbReference type="ARBA" id="ARBA00022478"/>
    </source>
</evidence>
<comment type="caution">
    <text evidence="16">The sequence shown here is derived from an EMBL/GenBank/DDBJ whole genome shotgun (WGS) entry which is preliminary data.</text>
</comment>
<dbReference type="GO" id="GO:0008270">
    <property type="term" value="F:zinc ion binding"/>
    <property type="evidence" value="ECO:0007669"/>
    <property type="project" value="UniProtKB-UniRule"/>
</dbReference>
<dbReference type="GO" id="GO:0000428">
    <property type="term" value="C:DNA-directed RNA polymerase complex"/>
    <property type="evidence" value="ECO:0007669"/>
    <property type="project" value="UniProtKB-KW"/>
</dbReference>
<dbReference type="AlphaFoldDB" id="A0A0F9ZIH0"/>
<keyword evidence="10 12" id="KW-0238">DNA-binding</keyword>
<name>A0A0F9ZIH0_9BACT</name>
<dbReference type="InterPro" id="IPR002694">
    <property type="entry name" value="Znf_CHC2"/>
</dbReference>
<dbReference type="Gene3D" id="3.90.580.10">
    <property type="entry name" value="Zinc finger, CHC2-type domain"/>
    <property type="match status" value="1"/>
</dbReference>
<dbReference type="InterPro" id="IPR050219">
    <property type="entry name" value="DnaG_primase"/>
</dbReference>
<dbReference type="PATRIC" id="fig|1618566.3.peg.910"/>
<reference evidence="16 17" key="1">
    <citation type="journal article" date="2015" name="Nature">
        <title>rRNA introns, odd ribosomes, and small enigmatic genomes across a large radiation of phyla.</title>
        <authorList>
            <person name="Brown C.T."/>
            <person name="Hug L.A."/>
            <person name="Thomas B.C."/>
            <person name="Sharon I."/>
            <person name="Castelle C.J."/>
            <person name="Singh A."/>
            <person name="Wilkins M.J."/>
            <person name="Williams K.H."/>
            <person name="Banfield J.F."/>
        </authorList>
    </citation>
    <scope>NUCLEOTIDE SEQUENCE [LARGE SCALE GENOMIC DNA]</scope>
</reference>
<sequence length="556" mass="63102">MSDNQIEEVKSKTDIVSLLSEYLELKKAGRNYKANCPFHGEKTPSFMISPELQMYKCFGCGKSGDVFTFLEEHEGMEFGEALKYLADKAGVKLTTFKTEITSEREKIIEVNKSALNFYEYVLNSHPQGKRILEYLTKDRRLKPETIKLFKIGYSPESFNAFSDFLTKKKKFSLNDLKLTGLLVGRGIDRFRGRVIFPLMDHRDNVIGFAGRILPWVRQDMAKYINSPDTPAYHKSKVLYGLNITKSYIRDAKFAVIVEGEIDMISSFQAGIKNVIAIKGSALTEDQVRLIGRFAKKIILCLDSDFAGDEAAKRGAILAENLGFEVRVAHLEGYKDPDEIARKDPEKFKKAINDAIPIWDFLINTAVSKYGIETGEDKKKISQEVIPVLVSIEDKIVQAHYIEILARKLSVPVEAVFGQIEKNPSASLRTSEDVAIYGQAKTRRQLLEEKLLVNAISQKSKLIFKKETKELVSSEFILKVINNFEKNKNLPEELKEGYGEMVLANSESEDIDKIIFELTKLKLKQDLEDLGEKIKLDENNKELLTEFGEISKKLSTL</sequence>